<gene>
    <name evidence="1" type="ORF">SAMN04487824_1361</name>
</gene>
<proteinExistence type="predicted"/>
<keyword evidence="2" id="KW-1185">Reference proteome</keyword>
<organism evidence="1 2">
    <name type="scientific">Parafannyhessea umbonata</name>
    <dbReference type="NCBI Taxonomy" id="604330"/>
    <lineage>
        <taxon>Bacteria</taxon>
        <taxon>Bacillati</taxon>
        <taxon>Actinomycetota</taxon>
        <taxon>Coriobacteriia</taxon>
        <taxon>Coriobacteriales</taxon>
        <taxon>Atopobiaceae</taxon>
        <taxon>Parafannyhessea</taxon>
    </lineage>
</organism>
<evidence type="ECO:0000313" key="1">
    <source>
        <dbReference type="EMBL" id="SDC66931.1"/>
    </source>
</evidence>
<dbReference type="STRING" id="604330.SAMN04489857_1167"/>
<protein>
    <submittedName>
        <fullName evidence="1">CRISPR-associated protein Cas2</fullName>
    </submittedName>
</protein>
<name>A0A1G6NGV3_9ACTN</name>
<dbReference type="AlphaFoldDB" id="A0A1G6NGV3"/>
<dbReference type="EMBL" id="FMZL01000036">
    <property type="protein sequence ID" value="SDC66931.1"/>
    <property type="molecule type" value="Genomic_DNA"/>
</dbReference>
<accession>A0A1G6NGV3</accession>
<reference evidence="2" key="1">
    <citation type="submission" date="2016-10" db="EMBL/GenBank/DDBJ databases">
        <authorList>
            <person name="Varghese N."/>
            <person name="Submissions S."/>
        </authorList>
    </citation>
    <scope>NUCLEOTIDE SEQUENCE [LARGE SCALE GENOMIC DNA]</scope>
    <source>
        <strain evidence="2">DSM 22619</strain>
    </source>
</reference>
<dbReference type="Proteomes" id="UP000198528">
    <property type="component" value="Unassembled WGS sequence"/>
</dbReference>
<evidence type="ECO:0000313" key="2">
    <source>
        <dbReference type="Proteomes" id="UP000198528"/>
    </source>
</evidence>
<sequence>MAYSADNEQRLAFRTYQPDWEPVDCEGVELIKRPNGTEDAKLLGMPPTGWSNASKFRAARKYGR</sequence>